<organism evidence="9 10">
    <name type="scientific">Parasporobacterium paucivorans DSM 15970</name>
    <dbReference type="NCBI Taxonomy" id="1122934"/>
    <lineage>
        <taxon>Bacteria</taxon>
        <taxon>Bacillati</taxon>
        <taxon>Bacillota</taxon>
        <taxon>Clostridia</taxon>
        <taxon>Lachnospirales</taxon>
        <taxon>Lachnospiraceae</taxon>
        <taxon>Parasporobacterium</taxon>
    </lineage>
</organism>
<dbReference type="InterPro" id="IPR035906">
    <property type="entry name" value="MetI-like_sf"/>
</dbReference>
<keyword evidence="6 7" id="KW-0472">Membrane</keyword>
<dbReference type="Proteomes" id="UP000184342">
    <property type="component" value="Unassembled WGS sequence"/>
</dbReference>
<protein>
    <submittedName>
        <fullName evidence="9">NitT/TauT family transport system permease protein</fullName>
    </submittedName>
</protein>
<gene>
    <name evidence="9" type="ORF">SAMN02745691_01915</name>
</gene>
<dbReference type="SUPFAM" id="SSF161098">
    <property type="entry name" value="MetI-like"/>
    <property type="match status" value="1"/>
</dbReference>
<dbReference type="Gene3D" id="1.10.3720.10">
    <property type="entry name" value="MetI-like"/>
    <property type="match status" value="1"/>
</dbReference>
<feature type="transmembrane region" description="Helical" evidence="7">
    <location>
        <begin position="61"/>
        <end position="91"/>
    </location>
</feature>
<dbReference type="AlphaFoldDB" id="A0A1M6J387"/>
<keyword evidence="5 7" id="KW-1133">Transmembrane helix</keyword>
<keyword evidence="10" id="KW-1185">Reference proteome</keyword>
<dbReference type="PANTHER" id="PTHR30151">
    <property type="entry name" value="ALKANE SULFONATE ABC TRANSPORTER-RELATED, MEMBRANE SUBUNIT"/>
    <property type="match status" value="1"/>
</dbReference>
<keyword evidence="3" id="KW-1003">Cell membrane</keyword>
<feature type="domain" description="ABC transmembrane type-1" evidence="8">
    <location>
        <begin position="65"/>
        <end position="245"/>
    </location>
</feature>
<evidence type="ECO:0000259" key="8">
    <source>
        <dbReference type="PROSITE" id="PS50928"/>
    </source>
</evidence>
<feature type="transmembrane region" description="Helical" evidence="7">
    <location>
        <begin position="173"/>
        <end position="195"/>
    </location>
</feature>
<feature type="transmembrane region" description="Helical" evidence="7">
    <location>
        <begin position="227"/>
        <end position="249"/>
    </location>
</feature>
<sequence length="259" mass="29046">MGRFQGMRSILKGNRLEKAGAILAALAVWQLAAMLLDNSLFLVTPFVVARKLMTLVFTVDFWSAIAFTFLRIEIGFFLALFLGTILAFAAGRFRVIGVMLQPYMAVVKATPVASFIILCLIWLNARNLAVFIAFLMGLPIIYTNVLQGFHAADIKLLEMARLFDVGWRRKFRYIYIPQVKPYLLSACSMAVGLTWKAGVAAEVIGIPDGSIGEKLYNAKVYLNTGELFAWSVVIVVISILFEKIFMHAARALFSYRRKR</sequence>
<dbReference type="PROSITE" id="PS50928">
    <property type="entry name" value="ABC_TM1"/>
    <property type="match status" value="1"/>
</dbReference>
<evidence type="ECO:0000256" key="5">
    <source>
        <dbReference type="ARBA" id="ARBA00022989"/>
    </source>
</evidence>
<comment type="similarity">
    <text evidence="7">Belongs to the binding-protein-dependent transport system permease family.</text>
</comment>
<evidence type="ECO:0000256" key="7">
    <source>
        <dbReference type="RuleBase" id="RU363032"/>
    </source>
</evidence>
<keyword evidence="2 7" id="KW-0813">Transport</keyword>
<evidence type="ECO:0000313" key="9">
    <source>
        <dbReference type="EMBL" id="SHJ41158.1"/>
    </source>
</evidence>
<evidence type="ECO:0000256" key="6">
    <source>
        <dbReference type="ARBA" id="ARBA00023136"/>
    </source>
</evidence>
<reference evidence="9 10" key="1">
    <citation type="submission" date="2016-11" db="EMBL/GenBank/DDBJ databases">
        <authorList>
            <person name="Jaros S."/>
            <person name="Januszkiewicz K."/>
            <person name="Wedrychowicz H."/>
        </authorList>
    </citation>
    <scope>NUCLEOTIDE SEQUENCE [LARGE SCALE GENOMIC DNA]</scope>
    <source>
        <strain evidence="9 10">DSM 15970</strain>
    </source>
</reference>
<dbReference type="GO" id="GO:0005886">
    <property type="term" value="C:plasma membrane"/>
    <property type="evidence" value="ECO:0007669"/>
    <property type="project" value="UniProtKB-SubCell"/>
</dbReference>
<name>A0A1M6J387_9FIRM</name>
<comment type="subcellular location">
    <subcellularLocation>
        <location evidence="1 7">Cell membrane</location>
        <topology evidence="1 7">Multi-pass membrane protein</topology>
    </subcellularLocation>
</comment>
<dbReference type="EMBL" id="FQYT01000020">
    <property type="protein sequence ID" value="SHJ41158.1"/>
    <property type="molecule type" value="Genomic_DNA"/>
</dbReference>
<dbReference type="PANTHER" id="PTHR30151:SF0">
    <property type="entry name" value="ABC TRANSPORTER PERMEASE PROTEIN MJ0413-RELATED"/>
    <property type="match status" value="1"/>
</dbReference>
<evidence type="ECO:0000256" key="3">
    <source>
        <dbReference type="ARBA" id="ARBA00022475"/>
    </source>
</evidence>
<dbReference type="GO" id="GO:0055085">
    <property type="term" value="P:transmembrane transport"/>
    <property type="evidence" value="ECO:0007669"/>
    <property type="project" value="InterPro"/>
</dbReference>
<keyword evidence="4 7" id="KW-0812">Transmembrane</keyword>
<dbReference type="STRING" id="1122934.SAMN02745691_01915"/>
<evidence type="ECO:0000256" key="1">
    <source>
        <dbReference type="ARBA" id="ARBA00004651"/>
    </source>
</evidence>
<feature type="transmembrane region" description="Helical" evidence="7">
    <location>
        <begin position="103"/>
        <end position="123"/>
    </location>
</feature>
<dbReference type="Pfam" id="PF00528">
    <property type="entry name" value="BPD_transp_1"/>
    <property type="match status" value="1"/>
</dbReference>
<dbReference type="CDD" id="cd06261">
    <property type="entry name" value="TM_PBP2"/>
    <property type="match status" value="1"/>
</dbReference>
<evidence type="ECO:0000256" key="4">
    <source>
        <dbReference type="ARBA" id="ARBA00022692"/>
    </source>
</evidence>
<evidence type="ECO:0000256" key="2">
    <source>
        <dbReference type="ARBA" id="ARBA00022448"/>
    </source>
</evidence>
<accession>A0A1M6J387</accession>
<evidence type="ECO:0000313" key="10">
    <source>
        <dbReference type="Proteomes" id="UP000184342"/>
    </source>
</evidence>
<dbReference type="InterPro" id="IPR000515">
    <property type="entry name" value="MetI-like"/>
</dbReference>
<proteinExistence type="inferred from homology"/>
<feature type="transmembrane region" description="Helical" evidence="7">
    <location>
        <begin position="129"/>
        <end position="152"/>
    </location>
</feature>
<feature type="transmembrane region" description="Helical" evidence="7">
    <location>
        <begin position="21"/>
        <end position="41"/>
    </location>
</feature>